<keyword evidence="1" id="KW-0732">Signal</keyword>
<organism evidence="2 3">
    <name type="scientific">Seriola lalandi dorsalis</name>
    <dbReference type="NCBI Taxonomy" id="1841481"/>
    <lineage>
        <taxon>Eukaryota</taxon>
        <taxon>Metazoa</taxon>
        <taxon>Chordata</taxon>
        <taxon>Craniata</taxon>
        <taxon>Vertebrata</taxon>
        <taxon>Euteleostomi</taxon>
        <taxon>Actinopterygii</taxon>
        <taxon>Neopterygii</taxon>
        <taxon>Teleostei</taxon>
        <taxon>Neoteleostei</taxon>
        <taxon>Acanthomorphata</taxon>
        <taxon>Carangaria</taxon>
        <taxon>Carangiformes</taxon>
        <taxon>Carangidae</taxon>
        <taxon>Seriola</taxon>
    </lineage>
</organism>
<protein>
    <submittedName>
        <fullName evidence="2">Si:ch1073-126c3.2</fullName>
    </submittedName>
</protein>
<reference evidence="2" key="2">
    <citation type="submission" date="2025-09" db="UniProtKB">
        <authorList>
            <consortium name="Ensembl"/>
        </authorList>
    </citation>
    <scope>IDENTIFICATION</scope>
</reference>
<dbReference type="Ensembl" id="ENSSLDT00000014765.1">
    <property type="protein sequence ID" value="ENSSLDP00000014228.1"/>
    <property type="gene ID" value="ENSSLDG00000011362.1"/>
</dbReference>
<dbReference type="GeneID" id="111645464"/>
<evidence type="ECO:0000256" key="1">
    <source>
        <dbReference type="SAM" id="SignalP"/>
    </source>
</evidence>
<feature type="chain" id="PRO_5017244648" evidence="1">
    <location>
        <begin position="33"/>
        <end position="227"/>
    </location>
</feature>
<dbReference type="RefSeq" id="XP_023250452.1">
    <property type="nucleotide sequence ID" value="XM_023394684.1"/>
</dbReference>
<reference evidence="2" key="1">
    <citation type="submission" date="2025-08" db="UniProtKB">
        <authorList>
            <consortium name="Ensembl"/>
        </authorList>
    </citation>
    <scope>IDENTIFICATION</scope>
</reference>
<proteinExistence type="predicted"/>
<keyword evidence="3" id="KW-1185">Reference proteome</keyword>
<evidence type="ECO:0000313" key="2">
    <source>
        <dbReference type="Ensembl" id="ENSSLDP00000014228.1"/>
    </source>
</evidence>
<evidence type="ECO:0000313" key="3">
    <source>
        <dbReference type="Proteomes" id="UP000261360"/>
    </source>
</evidence>
<dbReference type="AlphaFoldDB" id="A0A3B4XR97"/>
<dbReference type="KEGG" id="slal:111645464"/>
<dbReference type="Proteomes" id="UP000261360">
    <property type="component" value="Unplaced"/>
</dbReference>
<sequence>MCHSFLTSEAMALKGLLIWICSLAVLSSSAAADETVPRKCSSQTQLMERLSADLKVAVECGDNLTSAWSEQQTAAVLLSMRNLADSLHKHQLKGCQSAEPKQCPEAEVPSNGGLACVSVGNNTYCKPLCNDGYDFGFIRRSRLFDKCTEQTRYKWDTQYVGGNKLAVCNETPIRISGAKTAYFPKHQDCLTTKSNSELQRSIIETFTAELKSEGIQGESQHGCLVCG</sequence>
<dbReference type="GeneTree" id="ENSGT00610000086460"/>
<accession>A0A3B4XR97</accession>
<name>A0A3B4XR97_SERLL</name>
<dbReference type="OrthoDB" id="9948000at2759"/>
<feature type="signal peptide" evidence="1">
    <location>
        <begin position="1"/>
        <end position="32"/>
    </location>
</feature>